<evidence type="ECO:0000313" key="1">
    <source>
        <dbReference type="EMBL" id="NWL49578.1"/>
    </source>
</evidence>
<evidence type="ECO:0008006" key="3">
    <source>
        <dbReference type="Google" id="ProtNLM"/>
    </source>
</evidence>
<dbReference type="AlphaFoldDB" id="A0ABD6N6L4"/>
<accession>A0ABD6N6L4</accession>
<evidence type="ECO:0000313" key="2">
    <source>
        <dbReference type="Proteomes" id="UP000704738"/>
    </source>
</evidence>
<gene>
    <name evidence="1" type="ORF">DM819_27825</name>
</gene>
<dbReference type="CDD" id="cd04301">
    <property type="entry name" value="NAT_SF"/>
    <property type="match status" value="1"/>
</dbReference>
<proteinExistence type="predicted"/>
<organism evidence="1 2">
    <name type="scientific">Pseudomonas hunanensis</name>
    <dbReference type="NCBI Taxonomy" id="1247546"/>
    <lineage>
        <taxon>Bacteria</taxon>
        <taxon>Pseudomonadati</taxon>
        <taxon>Pseudomonadota</taxon>
        <taxon>Gammaproteobacteria</taxon>
        <taxon>Pseudomonadales</taxon>
        <taxon>Pseudomonadaceae</taxon>
        <taxon>Pseudomonas</taxon>
    </lineage>
</organism>
<name>A0ABD6N6L4_9PSED</name>
<sequence>MVRQMKRELDTADLDQRIEDRDAMHQDGYLGHQHRYFSSSLHWSFDGATEWAVHFSVGMATNHQKRPLVEEISEAGCPMNEAYFMNKENLELWIDGELAGLCRYSLSGHGDDVSLVETAEKPPADRPYLLHMELQAVFVRPQFHSMGLGSALCHQLADTVCSGILNRLLPNPTPSPSVELTLFCDFDSEAGESFFNELLEQLETKLSVIKKAKGLLIRIVVDAGY</sequence>
<reference evidence="1 2" key="1">
    <citation type="submission" date="2018-06" db="EMBL/GenBank/DDBJ databases">
        <title>Bacteria isolated from soil of Wuhan.</title>
        <authorList>
            <person name="Xiang W."/>
            <person name="Huang C."/>
        </authorList>
    </citation>
    <scope>NUCLEOTIDE SEQUENCE [LARGE SCALE GENOMIC DNA]</scope>
    <source>
        <strain evidence="2">xwS4</strain>
    </source>
</reference>
<protein>
    <recommendedName>
        <fullName evidence="3">N-acetyltransferase domain-containing protein</fullName>
    </recommendedName>
</protein>
<comment type="caution">
    <text evidence="1">The sequence shown here is derived from an EMBL/GenBank/DDBJ whole genome shotgun (WGS) entry which is preliminary data.</text>
</comment>
<dbReference type="Proteomes" id="UP000704738">
    <property type="component" value="Unassembled WGS sequence"/>
</dbReference>
<dbReference type="EMBL" id="QJRE01000119">
    <property type="protein sequence ID" value="NWL49578.1"/>
    <property type="molecule type" value="Genomic_DNA"/>
</dbReference>
<dbReference type="SUPFAM" id="SSF55729">
    <property type="entry name" value="Acyl-CoA N-acyltransferases (Nat)"/>
    <property type="match status" value="1"/>
</dbReference>
<dbReference type="InterPro" id="IPR016181">
    <property type="entry name" value="Acyl_CoA_acyltransferase"/>
</dbReference>